<dbReference type="EMBL" id="QDKG01000002">
    <property type="protein sequence ID" value="PVH26044.1"/>
    <property type="molecule type" value="Genomic_DNA"/>
</dbReference>
<evidence type="ECO:0000313" key="3">
    <source>
        <dbReference type="Proteomes" id="UP000245627"/>
    </source>
</evidence>
<dbReference type="AlphaFoldDB" id="A0A2T8HKR7"/>
<proteinExistence type="predicted"/>
<keyword evidence="3" id="KW-1185">Reference proteome</keyword>
<organism evidence="2 3">
    <name type="scientific">Sphingobacterium corticibacter</name>
    <dbReference type="NCBI Taxonomy" id="2171749"/>
    <lineage>
        <taxon>Bacteria</taxon>
        <taxon>Pseudomonadati</taxon>
        <taxon>Bacteroidota</taxon>
        <taxon>Sphingobacteriia</taxon>
        <taxon>Sphingobacteriales</taxon>
        <taxon>Sphingobacteriaceae</taxon>
        <taxon>Sphingobacterium</taxon>
    </lineage>
</organism>
<dbReference type="Gene3D" id="3.40.630.30">
    <property type="match status" value="1"/>
</dbReference>
<dbReference type="PANTHER" id="PTHR43610:SF1">
    <property type="entry name" value="N-ACETYLTRANSFERASE DOMAIN-CONTAINING PROTEIN"/>
    <property type="match status" value="1"/>
</dbReference>
<dbReference type="InterPro" id="IPR000182">
    <property type="entry name" value="GNAT_dom"/>
</dbReference>
<dbReference type="InterPro" id="IPR016181">
    <property type="entry name" value="Acyl_CoA_acyltransferase"/>
</dbReference>
<dbReference type="GO" id="GO:0016747">
    <property type="term" value="F:acyltransferase activity, transferring groups other than amino-acyl groups"/>
    <property type="evidence" value="ECO:0007669"/>
    <property type="project" value="InterPro"/>
</dbReference>
<reference evidence="2 3" key="1">
    <citation type="submission" date="2018-04" db="EMBL/GenBank/DDBJ databases">
        <title>Sphingobacterium cortibacter sp. nov.</title>
        <authorList>
            <person name="Li Y."/>
        </authorList>
    </citation>
    <scope>NUCLEOTIDE SEQUENCE [LARGE SCALE GENOMIC DNA]</scope>
    <source>
        <strain evidence="2 3">2c-3</strain>
    </source>
</reference>
<dbReference type="PROSITE" id="PS51186">
    <property type="entry name" value="GNAT"/>
    <property type="match status" value="1"/>
</dbReference>
<gene>
    <name evidence="2" type="ORF">DC487_08525</name>
</gene>
<name>A0A2T8HKR7_9SPHI</name>
<evidence type="ECO:0000313" key="2">
    <source>
        <dbReference type="EMBL" id="PVH26044.1"/>
    </source>
</evidence>
<keyword evidence="2" id="KW-0808">Transferase</keyword>
<dbReference type="SUPFAM" id="SSF55729">
    <property type="entry name" value="Acyl-CoA N-acyltransferases (Nat)"/>
    <property type="match status" value="1"/>
</dbReference>
<dbReference type="RefSeq" id="WP_116775606.1">
    <property type="nucleotide sequence ID" value="NZ_QDKG01000002.1"/>
</dbReference>
<evidence type="ECO:0000259" key="1">
    <source>
        <dbReference type="PROSITE" id="PS51186"/>
    </source>
</evidence>
<protein>
    <submittedName>
        <fullName evidence="2">N-acetyltransferase</fullName>
    </submittedName>
</protein>
<dbReference type="PANTHER" id="PTHR43610">
    <property type="entry name" value="BLL6696 PROTEIN"/>
    <property type="match status" value="1"/>
</dbReference>
<dbReference type="OrthoDB" id="9795199at2"/>
<accession>A0A2T8HKR7</accession>
<comment type="caution">
    <text evidence="2">The sequence shown here is derived from an EMBL/GenBank/DDBJ whole genome shotgun (WGS) entry which is preliminary data.</text>
</comment>
<dbReference type="Pfam" id="PF13302">
    <property type="entry name" value="Acetyltransf_3"/>
    <property type="match status" value="1"/>
</dbReference>
<sequence>MPLDLQPTLENDLVVLRPLEETDFEDLYATASDPAIWAGHPNKNRWQRDVFLNFFEGAMKSGSAFLIIEKQTGKIIGSTRYYDYDAGNKSIFVGYTFYATAYWGKGINPVVKRMMLDYIFPFVDTVRFHVGADNLRSQIAVTRLGATKVAELEMSYYGEPSRFNYLYELRKSEYLKA</sequence>
<feature type="domain" description="N-acetyltransferase" evidence="1">
    <location>
        <begin position="14"/>
        <end position="172"/>
    </location>
</feature>
<dbReference type="Proteomes" id="UP000245627">
    <property type="component" value="Unassembled WGS sequence"/>
</dbReference>